<name>A0A3L8Q304_9GAMM</name>
<dbReference type="Pfam" id="PF06713">
    <property type="entry name" value="bPH_4"/>
    <property type="match status" value="1"/>
</dbReference>
<proteinExistence type="predicted"/>
<gene>
    <name evidence="3" type="ORF">D5018_04635</name>
</gene>
<feature type="transmembrane region" description="Helical" evidence="1">
    <location>
        <begin position="15"/>
        <end position="37"/>
    </location>
</feature>
<dbReference type="OrthoDB" id="6658731at2"/>
<dbReference type="PROSITE" id="PS51257">
    <property type="entry name" value="PROKAR_LIPOPROTEIN"/>
    <property type="match status" value="1"/>
</dbReference>
<evidence type="ECO:0000256" key="1">
    <source>
        <dbReference type="SAM" id="Phobius"/>
    </source>
</evidence>
<feature type="domain" description="Uncharacterized protein YyaB-like PH" evidence="2">
    <location>
        <begin position="66"/>
        <end position="139"/>
    </location>
</feature>
<accession>A0A3L8Q304</accession>
<keyword evidence="1" id="KW-1133">Transmembrane helix</keyword>
<feature type="transmembrane region" description="Helical" evidence="1">
    <location>
        <begin position="43"/>
        <end position="64"/>
    </location>
</feature>
<evidence type="ECO:0000313" key="3">
    <source>
        <dbReference type="EMBL" id="RLV60932.1"/>
    </source>
</evidence>
<dbReference type="RefSeq" id="WP_121837836.1">
    <property type="nucleotide sequence ID" value="NZ_ML014759.1"/>
</dbReference>
<protein>
    <recommendedName>
        <fullName evidence="2">Uncharacterized protein YyaB-like PH domain-containing protein</fullName>
    </recommendedName>
</protein>
<keyword evidence="1" id="KW-0812">Transmembrane</keyword>
<dbReference type="InterPro" id="IPR009589">
    <property type="entry name" value="PH_YyaB-like"/>
</dbReference>
<dbReference type="GO" id="GO:0030153">
    <property type="term" value="P:bacteriocin immunity"/>
    <property type="evidence" value="ECO:0007669"/>
    <property type="project" value="InterPro"/>
</dbReference>
<comment type="caution">
    <text evidence="3">The sequence shown here is derived from an EMBL/GenBank/DDBJ whole genome shotgun (WGS) entry which is preliminary data.</text>
</comment>
<dbReference type="EMBL" id="QZEI01000010">
    <property type="protein sequence ID" value="RLV60932.1"/>
    <property type="molecule type" value="Genomic_DNA"/>
</dbReference>
<evidence type="ECO:0000259" key="2">
    <source>
        <dbReference type="Pfam" id="PF06713"/>
    </source>
</evidence>
<dbReference type="Proteomes" id="UP000281474">
    <property type="component" value="Unassembled WGS sequence"/>
</dbReference>
<reference evidence="3 4" key="1">
    <citation type="submission" date="2018-09" db="EMBL/GenBank/DDBJ databases">
        <title>Phylogeny of the Shewanellaceae, and recommendation for two new genera, Pseudoshewanella and Parashewanella.</title>
        <authorList>
            <person name="Wang G."/>
        </authorList>
    </citation>
    <scope>NUCLEOTIDE SEQUENCE [LARGE SCALE GENOMIC DNA]</scope>
    <source>
        <strain evidence="3 4">C51</strain>
    </source>
</reference>
<keyword evidence="1" id="KW-0472">Membrane</keyword>
<organism evidence="3 4">
    <name type="scientific">Parashewanella curva</name>
    <dbReference type="NCBI Taxonomy" id="2338552"/>
    <lineage>
        <taxon>Bacteria</taxon>
        <taxon>Pseudomonadati</taxon>
        <taxon>Pseudomonadota</taxon>
        <taxon>Gammaproteobacteria</taxon>
        <taxon>Alteromonadales</taxon>
        <taxon>Shewanellaceae</taxon>
        <taxon>Parashewanella</taxon>
    </lineage>
</organism>
<evidence type="ECO:0000313" key="4">
    <source>
        <dbReference type="Proteomes" id="UP000281474"/>
    </source>
</evidence>
<dbReference type="AlphaFoldDB" id="A0A3L8Q304"/>
<sequence length="147" mass="16711">MSHQKQLIFRSKVDVWLMLVLLATVVACTFGALQLAISQYSYTSVAIGLCIFLFGAVFPLWLFARTHYRIDENHHKLLIHSGPFHWHIPLDSISSIEATRNPIAGPALSLDRVIIEYGDNQFVVVSPREKGKFIKMIEQYLKPQESA</sequence>
<keyword evidence="4" id="KW-1185">Reference proteome</keyword>